<evidence type="ECO:0000313" key="14">
    <source>
        <dbReference type="EMBL" id="MDO2409960.1"/>
    </source>
</evidence>
<keyword evidence="4" id="KW-0548">Nucleotidyltransferase</keyword>
<evidence type="ECO:0000256" key="11">
    <source>
        <dbReference type="RuleBase" id="RU003953"/>
    </source>
</evidence>
<evidence type="ECO:0000256" key="10">
    <source>
        <dbReference type="ARBA" id="ARBA00022884"/>
    </source>
</evidence>
<keyword evidence="7" id="KW-0692">RNA repair</keyword>
<keyword evidence="6" id="KW-0547">Nucleotide-binding</keyword>
<dbReference type="InterPro" id="IPR002646">
    <property type="entry name" value="PolA_pol_head_dom"/>
</dbReference>
<dbReference type="EMBL" id="JAULJQ010000009">
    <property type="protein sequence ID" value="MDO2409960.1"/>
    <property type="molecule type" value="Genomic_DNA"/>
</dbReference>
<dbReference type="SUPFAM" id="SSF81891">
    <property type="entry name" value="Poly A polymerase C-terminal region-like"/>
    <property type="match status" value="1"/>
</dbReference>
<protein>
    <submittedName>
        <fullName evidence="14">CCA tRNA nucleotidyltransferase</fullName>
    </submittedName>
</protein>
<dbReference type="Proteomes" id="UP001171111">
    <property type="component" value="Unassembled WGS sequence"/>
</dbReference>
<keyword evidence="15" id="KW-1185">Reference proteome</keyword>
<dbReference type="Gene3D" id="3.30.460.10">
    <property type="entry name" value="Beta Polymerase, domain 2"/>
    <property type="match status" value="1"/>
</dbReference>
<evidence type="ECO:0000256" key="5">
    <source>
        <dbReference type="ARBA" id="ARBA00022723"/>
    </source>
</evidence>
<dbReference type="CDD" id="cd05398">
    <property type="entry name" value="NT_ClassII-CCAase"/>
    <property type="match status" value="1"/>
</dbReference>
<proteinExistence type="inferred from homology"/>
<evidence type="ECO:0000256" key="9">
    <source>
        <dbReference type="ARBA" id="ARBA00022842"/>
    </source>
</evidence>
<keyword evidence="10 11" id="KW-0694">RNA-binding</keyword>
<reference evidence="14 15" key="1">
    <citation type="submission" date="2023-06" db="EMBL/GenBank/DDBJ databases">
        <title>Campylobacter magnum sp. nov., isolated from cecal contents of domestic pigs (Sus scrofa domesticus).</title>
        <authorList>
            <person name="Papic B."/>
            <person name="Gruntar I."/>
        </authorList>
    </citation>
    <scope>NUCLEOTIDE SEQUENCE [LARGE SCALE GENOMIC DNA]</scope>
    <source>
        <strain evidence="15">34484-21</strain>
    </source>
</reference>
<keyword evidence="9" id="KW-0460">Magnesium</keyword>
<comment type="cofactor">
    <cofactor evidence="1">
        <name>Mg(2+)</name>
        <dbReference type="ChEBI" id="CHEBI:18420"/>
    </cofactor>
</comment>
<dbReference type="PANTHER" id="PTHR47545:SF1">
    <property type="entry name" value="MULTIFUNCTIONAL CCA PROTEIN"/>
    <property type="match status" value="1"/>
</dbReference>
<dbReference type="InterPro" id="IPR032828">
    <property type="entry name" value="PolyA_RNA-bd"/>
</dbReference>
<comment type="similarity">
    <text evidence="11">Belongs to the tRNA nucleotidyltransferase/poly(A) polymerase family.</text>
</comment>
<dbReference type="SUPFAM" id="SSF81301">
    <property type="entry name" value="Nucleotidyltransferase"/>
    <property type="match status" value="1"/>
</dbReference>
<evidence type="ECO:0000256" key="3">
    <source>
        <dbReference type="ARBA" id="ARBA00022694"/>
    </source>
</evidence>
<organism evidence="14 15">
    <name type="scientific">Campylobacter magnus</name>
    <dbReference type="NCBI Taxonomy" id="3026462"/>
    <lineage>
        <taxon>Bacteria</taxon>
        <taxon>Pseudomonadati</taxon>
        <taxon>Campylobacterota</taxon>
        <taxon>Epsilonproteobacteria</taxon>
        <taxon>Campylobacterales</taxon>
        <taxon>Campylobacteraceae</taxon>
        <taxon>Campylobacter</taxon>
    </lineage>
</organism>
<evidence type="ECO:0000313" key="15">
    <source>
        <dbReference type="Proteomes" id="UP001171111"/>
    </source>
</evidence>
<gene>
    <name evidence="14" type="ORF">Q2362_07675</name>
</gene>
<keyword evidence="3" id="KW-0819">tRNA processing</keyword>
<dbReference type="PANTHER" id="PTHR47545">
    <property type="entry name" value="MULTIFUNCTIONAL CCA PROTEIN"/>
    <property type="match status" value="1"/>
</dbReference>
<dbReference type="Pfam" id="PF01743">
    <property type="entry name" value="PolyA_pol"/>
    <property type="match status" value="1"/>
</dbReference>
<evidence type="ECO:0000256" key="7">
    <source>
        <dbReference type="ARBA" id="ARBA00022800"/>
    </source>
</evidence>
<feature type="domain" description="tRNA nucleotidyltransferase/poly(A) polymerase RNA and SrmB- binding" evidence="13">
    <location>
        <begin position="179"/>
        <end position="230"/>
    </location>
</feature>
<comment type="caution">
    <text evidence="14">The sequence shown here is derived from an EMBL/GenBank/DDBJ whole genome shotgun (WGS) entry which is preliminary data.</text>
</comment>
<dbReference type="RefSeq" id="WP_302244723.1">
    <property type="nucleotide sequence ID" value="NZ_JAULJQ010000009.1"/>
</dbReference>
<keyword evidence="2 11" id="KW-0808">Transferase</keyword>
<evidence type="ECO:0000259" key="13">
    <source>
        <dbReference type="Pfam" id="PF12627"/>
    </source>
</evidence>
<evidence type="ECO:0000256" key="8">
    <source>
        <dbReference type="ARBA" id="ARBA00022840"/>
    </source>
</evidence>
<sequence length="364" mass="41319">MQIQTKDLLNYQNSELKDEFEKIKSALAQHTKRAYFVGGCVRDALLGLACYDYDIEIYDLSPELFDSIMSALGAKGVGKSFFVYKLGAFDLALARTESKSGLGHRGFEVRVCNDERSGSLRRDFSINALMLNIFDNRILDFHSGRADLLAKQLRVVSEQTFCDDSLRVLRAAQFVARFNLKIEKKSLELMRSIDISDLSSERVRMELNKLFGAKYPKKGLLAMRELGLDKKLIGSEFSDDFISRAISHAKITKNHLSIPYDIFCEYGVLLAGFESVKKQAFLKRASAKKLCELALKIPLKNWLGLNTKARINLAKKMGVFDEKLRLSLDENELKRLEPKERERLILRAKKSAINTAISKIKGQK</sequence>
<accession>A0ABT8T9N7</accession>
<evidence type="ECO:0000259" key="12">
    <source>
        <dbReference type="Pfam" id="PF01743"/>
    </source>
</evidence>
<name>A0ABT8T9N7_9BACT</name>
<dbReference type="InterPro" id="IPR043519">
    <property type="entry name" value="NT_sf"/>
</dbReference>
<keyword evidence="8" id="KW-0067">ATP-binding</keyword>
<feature type="domain" description="Poly A polymerase head" evidence="12">
    <location>
        <begin position="34"/>
        <end position="154"/>
    </location>
</feature>
<evidence type="ECO:0000256" key="4">
    <source>
        <dbReference type="ARBA" id="ARBA00022695"/>
    </source>
</evidence>
<evidence type="ECO:0000256" key="6">
    <source>
        <dbReference type="ARBA" id="ARBA00022741"/>
    </source>
</evidence>
<evidence type="ECO:0000256" key="2">
    <source>
        <dbReference type="ARBA" id="ARBA00022679"/>
    </source>
</evidence>
<evidence type="ECO:0000256" key="1">
    <source>
        <dbReference type="ARBA" id="ARBA00001946"/>
    </source>
</evidence>
<dbReference type="InterPro" id="IPR050124">
    <property type="entry name" value="tRNA_CCA-adding_enzyme"/>
</dbReference>
<keyword evidence="5" id="KW-0479">Metal-binding</keyword>
<dbReference type="Gene3D" id="1.10.3090.10">
    <property type="entry name" value="cca-adding enzyme, domain 2"/>
    <property type="match status" value="1"/>
</dbReference>
<dbReference type="Pfam" id="PF12627">
    <property type="entry name" value="PolyA_pol_RNAbd"/>
    <property type="match status" value="1"/>
</dbReference>